<dbReference type="GeneID" id="54279511"/>
<dbReference type="Pfam" id="PF08538">
    <property type="entry name" value="DUF1749"/>
    <property type="match status" value="1"/>
</dbReference>
<dbReference type="SUPFAM" id="SSF53474">
    <property type="entry name" value="alpha/beta-Hydrolases"/>
    <property type="match status" value="1"/>
</dbReference>
<keyword evidence="2" id="KW-1185">Reference proteome</keyword>
<organism evidence="1 2">
    <name type="scientific">Aaosphaeria arxii CBS 175.79</name>
    <dbReference type="NCBI Taxonomy" id="1450172"/>
    <lineage>
        <taxon>Eukaryota</taxon>
        <taxon>Fungi</taxon>
        <taxon>Dikarya</taxon>
        <taxon>Ascomycota</taxon>
        <taxon>Pezizomycotina</taxon>
        <taxon>Dothideomycetes</taxon>
        <taxon>Pleosporomycetidae</taxon>
        <taxon>Pleosporales</taxon>
        <taxon>Pleosporales incertae sedis</taxon>
        <taxon>Aaosphaeria</taxon>
    </lineage>
</organism>
<gene>
    <name evidence="1" type="ORF">BU24DRAFT_226682</name>
</gene>
<sequence length="314" mass="33538">MPIPSTPHPGLLHPYAPRLVAFEHTPSPTAKNTILFVGGLSDGLLTIPYVPVLASSLPPEWSLATVLLSSSYSGWATSSLASDADELAAAVAYFQGLEGRQGGKVVLMGHSTGCQDVVAYHVLPSSSPRPKVDGIILQGGVSDRQAWEDMLNEDPSKKAEFDAVAKKAREWVEAGRGDDVLPREGNVFSEVFEAGVSAYRTDSLVRKGGDDDFFSDDLGDEVLRGTFGRIGGLGVRVMFVLGGEDPYVPRRVDKRALVARWTAAVREGGGVVDDVEGGVLDGAGHNLDGNPEEVVRELVERVVGFVKRVEGEEK</sequence>
<dbReference type="PANTHER" id="PTHR31591:SF1">
    <property type="entry name" value="UPF0613 PROTEIN PB24D3.06C"/>
    <property type="match status" value="1"/>
</dbReference>
<protein>
    <submittedName>
        <fullName evidence="1">DUF1749-domain-containing protein</fullName>
    </submittedName>
</protein>
<accession>A0A6A5XPE4</accession>
<evidence type="ECO:0000313" key="1">
    <source>
        <dbReference type="EMBL" id="KAF2015012.1"/>
    </source>
</evidence>
<reference evidence="1" key="1">
    <citation type="journal article" date="2020" name="Stud. Mycol.">
        <title>101 Dothideomycetes genomes: a test case for predicting lifestyles and emergence of pathogens.</title>
        <authorList>
            <person name="Haridas S."/>
            <person name="Albert R."/>
            <person name="Binder M."/>
            <person name="Bloem J."/>
            <person name="Labutti K."/>
            <person name="Salamov A."/>
            <person name="Andreopoulos B."/>
            <person name="Baker S."/>
            <person name="Barry K."/>
            <person name="Bills G."/>
            <person name="Bluhm B."/>
            <person name="Cannon C."/>
            <person name="Castanera R."/>
            <person name="Culley D."/>
            <person name="Daum C."/>
            <person name="Ezra D."/>
            <person name="Gonzalez J."/>
            <person name="Henrissat B."/>
            <person name="Kuo A."/>
            <person name="Liang C."/>
            <person name="Lipzen A."/>
            <person name="Lutzoni F."/>
            <person name="Magnuson J."/>
            <person name="Mondo S."/>
            <person name="Nolan M."/>
            <person name="Ohm R."/>
            <person name="Pangilinan J."/>
            <person name="Park H.-J."/>
            <person name="Ramirez L."/>
            <person name="Alfaro M."/>
            <person name="Sun H."/>
            <person name="Tritt A."/>
            <person name="Yoshinaga Y."/>
            <person name="Zwiers L.-H."/>
            <person name="Turgeon B."/>
            <person name="Goodwin S."/>
            <person name="Spatafora J."/>
            <person name="Crous P."/>
            <person name="Grigoriev I."/>
        </authorList>
    </citation>
    <scope>NUCLEOTIDE SEQUENCE</scope>
    <source>
        <strain evidence="1">CBS 175.79</strain>
    </source>
</reference>
<dbReference type="AlphaFoldDB" id="A0A6A5XPE4"/>
<evidence type="ECO:0000313" key="2">
    <source>
        <dbReference type="Proteomes" id="UP000799778"/>
    </source>
</evidence>
<dbReference type="OrthoDB" id="10034502at2759"/>
<dbReference type="Proteomes" id="UP000799778">
    <property type="component" value="Unassembled WGS sequence"/>
</dbReference>
<dbReference type="EMBL" id="ML978070">
    <property type="protein sequence ID" value="KAF2015012.1"/>
    <property type="molecule type" value="Genomic_DNA"/>
</dbReference>
<dbReference type="RefSeq" id="XP_033383351.1">
    <property type="nucleotide sequence ID" value="XM_033522114.1"/>
</dbReference>
<proteinExistence type="predicted"/>
<dbReference type="InterPro" id="IPR029058">
    <property type="entry name" value="AB_hydrolase_fold"/>
</dbReference>
<dbReference type="PANTHER" id="PTHR31591">
    <property type="entry name" value="UPF0613 PROTEIN PB24D3.06C"/>
    <property type="match status" value="1"/>
</dbReference>
<dbReference type="InterPro" id="IPR013744">
    <property type="entry name" value="SidJ"/>
</dbReference>
<dbReference type="Gene3D" id="3.40.50.1820">
    <property type="entry name" value="alpha/beta hydrolase"/>
    <property type="match status" value="1"/>
</dbReference>
<name>A0A6A5XPE4_9PLEO</name>